<organism evidence="2 3">
    <name type="scientific">Austropuccinia psidii MF-1</name>
    <dbReference type="NCBI Taxonomy" id="1389203"/>
    <lineage>
        <taxon>Eukaryota</taxon>
        <taxon>Fungi</taxon>
        <taxon>Dikarya</taxon>
        <taxon>Basidiomycota</taxon>
        <taxon>Pucciniomycotina</taxon>
        <taxon>Pucciniomycetes</taxon>
        <taxon>Pucciniales</taxon>
        <taxon>Sphaerophragmiaceae</taxon>
        <taxon>Austropuccinia</taxon>
    </lineage>
</organism>
<name>A0A9Q3C5J9_9BASI</name>
<evidence type="ECO:0000313" key="2">
    <source>
        <dbReference type="EMBL" id="MBW0477547.1"/>
    </source>
</evidence>
<dbReference type="Gene3D" id="1.10.340.70">
    <property type="match status" value="1"/>
</dbReference>
<keyword evidence="3" id="KW-1185">Reference proteome</keyword>
<accession>A0A9Q3C5J9</accession>
<evidence type="ECO:0000313" key="3">
    <source>
        <dbReference type="Proteomes" id="UP000765509"/>
    </source>
</evidence>
<evidence type="ECO:0000259" key="1">
    <source>
        <dbReference type="Pfam" id="PF17921"/>
    </source>
</evidence>
<dbReference type="EMBL" id="AVOT02004848">
    <property type="protein sequence ID" value="MBW0477547.1"/>
    <property type="molecule type" value="Genomic_DNA"/>
</dbReference>
<dbReference type="InterPro" id="IPR041588">
    <property type="entry name" value="Integrase_H2C2"/>
</dbReference>
<comment type="caution">
    <text evidence="2">The sequence shown here is derived from an EMBL/GenBank/DDBJ whole genome shotgun (WGS) entry which is preliminary data.</text>
</comment>
<dbReference type="Proteomes" id="UP000765509">
    <property type="component" value="Unassembled WGS sequence"/>
</dbReference>
<proteinExistence type="predicted"/>
<dbReference type="Pfam" id="PF17921">
    <property type="entry name" value="Integrase_H2C2"/>
    <property type="match status" value="1"/>
</dbReference>
<reference evidence="2" key="1">
    <citation type="submission" date="2021-03" db="EMBL/GenBank/DDBJ databases">
        <title>Draft genome sequence of rust myrtle Austropuccinia psidii MF-1, a brazilian biotype.</title>
        <authorList>
            <person name="Quecine M.C."/>
            <person name="Pachon D.M.R."/>
            <person name="Bonatelli M.L."/>
            <person name="Correr F.H."/>
            <person name="Franceschini L.M."/>
            <person name="Leite T.F."/>
            <person name="Margarido G.R.A."/>
            <person name="Almeida C.A."/>
            <person name="Ferrarezi J.A."/>
            <person name="Labate C.A."/>
        </authorList>
    </citation>
    <scope>NUCLEOTIDE SEQUENCE</scope>
    <source>
        <strain evidence="2">MF-1</strain>
    </source>
</reference>
<dbReference type="AlphaFoldDB" id="A0A9Q3C5J9"/>
<sequence length="145" mass="16728">MLGKSVPRAGVGFISKNTQIFHQVLNQNEIKESKFFSIEVEVFSDLVDKIQQELWQDKDYKGILKKLERGESVSDYSLQPQAKFLLFQDRVVIPSYHGLQLDLLQKHHDSLLACHPGQEKTLKLIKRDFHWAGMNQIVKDYVSSG</sequence>
<protein>
    <recommendedName>
        <fullName evidence="1">Integrase zinc-binding domain-containing protein</fullName>
    </recommendedName>
</protein>
<gene>
    <name evidence="2" type="ORF">O181_017262</name>
</gene>
<feature type="domain" description="Integrase zinc-binding" evidence="1">
    <location>
        <begin position="98"/>
        <end position="144"/>
    </location>
</feature>